<proteinExistence type="predicted"/>
<evidence type="ECO:0000313" key="3">
    <source>
        <dbReference type="Proteomes" id="UP000250235"/>
    </source>
</evidence>
<organism evidence="2 3">
    <name type="scientific">Dorcoceras hygrometricum</name>
    <dbReference type="NCBI Taxonomy" id="472368"/>
    <lineage>
        <taxon>Eukaryota</taxon>
        <taxon>Viridiplantae</taxon>
        <taxon>Streptophyta</taxon>
        <taxon>Embryophyta</taxon>
        <taxon>Tracheophyta</taxon>
        <taxon>Spermatophyta</taxon>
        <taxon>Magnoliopsida</taxon>
        <taxon>eudicotyledons</taxon>
        <taxon>Gunneridae</taxon>
        <taxon>Pentapetalae</taxon>
        <taxon>asterids</taxon>
        <taxon>lamiids</taxon>
        <taxon>Lamiales</taxon>
        <taxon>Gesneriaceae</taxon>
        <taxon>Didymocarpoideae</taxon>
        <taxon>Trichosporeae</taxon>
        <taxon>Loxocarpinae</taxon>
        <taxon>Dorcoceras</taxon>
    </lineage>
</organism>
<reference evidence="2 3" key="1">
    <citation type="journal article" date="2015" name="Proc. Natl. Acad. Sci. U.S.A.">
        <title>The resurrection genome of Boea hygrometrica: A blueprint for survival of dehydration.</title>
        <authorList>
            <person name="Xiao L."/>
            <person name="Yang G."/>
            <person name="Zhang L."/>
            <person name="Yang X."/>
            <person name="Zhao S."/>
            <person name="Ji Z."/>
            <person name="Zhou Q."/>
            <person name="Hu M."/>
            <person name="Wang Y."/>
            <person name="Chen M."/>
            <person name="Xu Y."/>
            <person name="Jin H."/>
            <person name="Xiao X."/>
            <person name="Hu G."/>
            <person name="Bao F."/>
            <person name="Hu Y."/>
            <person name="Wan P."/>
            <person name="Li L."/>
            <person name="Deng X."/>
            <person name="Kuang T."/>
            <person name="Xiang C."/>
            <person name="Zhu J.K."/>
            <person name="Oliver M.J."/>
            <person name="He Y."/>
        </authorList>
    </citation>
    <scope>NUCLEOTIDE SEQUENCE [LARGE SCALE GENOMIC DNA]</scope>
    <source>
        <strain evidence="3">cv. XS01</strain>
    </source>
</reference>
<feature type="region of interest" description="Disordered" evidence="1">
    <location>
        <begin position="1"/>
        <end position="39"/>
    </location>
</feature>
<evidence type="ECO:0000313" key="2">
    <source>
        <dbReference type="EMBL" id="KZV57159.1"/>
    </source>
</evidence>
<dbReference type="Proteomes" id="UP000250235">
    <property type="component" value="Unassembled WGS sequence"/>
</dbReference>
<accession>A0A2Z7DBF2</accession>
<feature type="region of interest" description="Disordered" evidence="1">
    <location>
        <begin position="264"/>
        <end position="301"/>
    </location>
</feature>
<dbReference type="EMBL" id="KQ987449">
    <property type="protein sequence ID" value="KZV57159.1"/>
    <property type="molecule type" value="Genomic_DNA"/>
</dbReference>
<feature type="compositionally biased region" description="Polar residues" evidence="1">
    <location>
        <begin position="287"/>
        <end position="301"/>
    </location>
</feature>
<gene>
    <name evidence="2" type="ORF">F511_36288</name>
</gene>
<dbReference type="AlphaFoldDB" id="A0A2Z7DBF2"/>
<feature type="region of interest" description="Disordered" evidence="1">
    <location>
        <begin position="93"/>
        <end position="112"/>
    </location>
</feature>
<evidence type="ECO:0000256" key="1">
    <source>
        <dbReference type="SAM" id="MobiDB-lite"/>
    </source>
</evidence>
<protein>
    <submittedName>
        <fullName evidence="2">Uncharacterized protein</fullName>
    </submittedName>
</protein>
<sequence length="301" mass="33119">MGPISNIGPKTSRAAQDRPEQNLEEKFSRRNDAGYSPDGGSKAAVAAIMHVSCGILPHIGSLQAWPFSAMHGSKMAHHLHKICARLATTGRPLSLPRRATKPGQRAGLSRTTRDAARMCAQRQLVAAVHGITDSACKNKLVMVSVQYGPFNTNIPIRSTIIGKSRVEYLCDPQWFRDTASRITDSACKNKLVMVSVQYGPFNTNIPIRSTIIGKSRVAPCIHLGDQIVTSRVLLGKPIYLKYIKYSGQRFVTLLSPQITQDIHAQGRAMNPRQRSINSSMHRDITQSRHLMTPTESVNGSK</sequence>
<feature type="compositionally biased region" description="Basic and acidic residues" evidence="1">
    <location>
        <begin position="15"/>
        <end position="32"/>
    </location>
</feature>
<name>A0A2Z7DBF2_9LAMI</name>
<keyword evidence="3" id="KW-1185">Reference proteome</keyword>